<evidence type="ECO:0000313" key="2">
    <source>
        <dbReference type="Proteomes" id="UP000187166"/>
    </source>
</evidence>
<keyword evidence="2" id="KW-1185">Reference proteome</keyword>
<dbReference type="GO" id="GO:0043565">
    <property type="term" value="F:sequence-specific DNA binding"/>
    <property type="evidence" value="ECO:0007669"/>
    <property type="project" value="InterPro"/>
</dbReference>
<evidence type="ECO:0000313" key="1">
    <source>
        <dbReference type="EMBL" id="OLR65374.1"/>
    </source>
</evidence>
<dbReference type="PROSITE" id="PS00041">
    <property type="entry name" value="HTH_ARAC_FAMILY_1"/>
    <property type="match status" value="1"/>
</dbReference>
<dbReference type="PRINTS" id="PR00032">
    <property type="entry name" value="HTHARAC"/>
</dbReference>
<proteinExistence type="predicted"/>
<dbReference type="Gene3D" id="1.10.10.60">
    <property type="entry name" value="Homeodomain-like"/>
    <property type="match status" value="2"/>
</dbReference>
<accession>A0A848RI20</accession>
<dbReference type="AlphaFoldDB" id="A0A1U7M148"/>
<dbReference type="InterPro" id="IPR009057">
    <property type="entry name" value="Homeodomain-like_sf"/>
</dbReference>
<dbReference type="InterPro" id="IPR020449">
    <property type="entry name" value="Tscrpt_reg_AraC-type_HTH"/>
</dbReference>
<dbReference type="PANTHER" id="PTHR43280:SF28">
    <property type="entry name" value="HTH-TYPE TRANSCRIPTIONAL ACTIVATOR RHAS"/>
    <property type="match status" value="1"/>
</dbReference>
<dbReference type="Proteomes" id="UP000187166">
    <property type="component" value="Unassembled WGS sequence"/>
</dbReference>
<dbReference type="InterPro" id="IPR018060">
    <property type="entry name" value="HTH_AraC"/>
</dbReference>
<dbReference type="SMART" id="SM00342">
    <property type="entry name" value="HTH_ARAC"/>
    <property type="match status" value="1"/>
</dbReference>
<organism evidence="1 2">
    <name type="scientific">Peptoniphilus porci</name>
    <dbReference type="NCBI Taxonomy" id="2652280"/>
    <lineage>
        <taxon>Bacteria</taxon>
        <taxon>Bacillati</taxon>
        <taxon>Bacillota</taxon>
        <taxon>Tissierellia</taxon>
        <taxon>Tissierellales</taxon>
        <taxon>Peptoniphilaceae</taxon>
        <taxon>Peptoniphilus</taxon>
    </lineage>
</organism>
<dbReference type="STRING" id="1465756.BIV18_07555"/>
<protein>
    <submittedName>
        <fullName evidence="1">AraC family transcriptional regulator</fullName>
    </submittedName>
</protein>
<dbReference type="PROSITE" id="PS01124">
    <property type="entry name" value="HTH_ARAC_FAMILY_2"/>
    <property type="match status" value="1"/>
</dbReference>
<comment type="caution">
    <text evidence="1">The sequence shown here is derived from an EMBL/GenBank/DDBJ whole genome shotgun (WGS) entry which is preliminary data.</text>
</comment>
<accession>A0A1U7M148</accession>
<dbReference type="PANTHER" id="PTHR43280">
    <property type="entry name" value="ARAC-FAMILY TRANSCRIPTIONAL REGULATOR"/>
    <property type="match status" value="1"/>
</dbReference>
<name>A0A1U7M148_9FIRM</name>
<dbReference type="EMBL" id="MJIH01000001">
    <property type="protein sequence ID" value="OLR65374.1"/>
    <property type="molecule type" value="Genomic_DNA"/>
</dbReference>
<sequence length="309" mass="36811">MDKKGYESWGFKVSPTEDKNIFDYEGIEYPENKMRSYAIFPGITVLFIDFKHRYMAENSESEGTYGYRIGYSYEGNYYTHINNTRVLITREIFVGKSLPKSFKSYCTSDRTIAFNIAISPKHIDHKAKSYEIISKFLKNVENIKDFGYIFNSRELTFLSNQLIEALKNRDMILIRLKVLELMYRIAKEKVTENRTKYYKEDAMKEEIYQIESYLKTHMKEDIDLNKICKEFKISKSYLNNRFMRIFQYTPMRYLNNMRLIKAEEILISTNKNIIDVCEEVGFKNPSNFARSFKKFTGLSPSKYRKHNKI</sequence>
<dbReference type="GO" id="GO:0003700">
    <property type="term" value="F:DNA-binding transcription factor activity"/>
    <property type="evidence" value="ECO:0007669"/>
    <property type="project" value="InterPro"/>
</dbReference>
<reference evidence="1 2" key="1">
    <citation type="journal article" date="2016" name="Appl. Environ. Microbiol.">
        <title>Function and Phylogeny of Bacterial Butyryl Coenzyme A:Acetate Transferases and Their Diversity in the Proximal Colon of Swine.</title>
        <authorList>
            <person name="Trachsel J."/>
            <person name="Bayles D.O."/>
            <person name="Looft T."/>
            <person name="Levine U.Y."/>
            <person name="Allen H.K."/>
        </authorList>
    </citation>
    <scope>NUCLEOTIDE SEQUENCE [LARGE SCALE GENOMIC DNA]</scope>
    <source>
        <strain evidence="1 2">35-6-1</strain>
    </source>
</reference>
<gene>
    <name evidence="1" type="ORF">BIV18_07555</name>
</gene>
<dbReference type="RefSeq" id="WP_075660015.1">
    <property type="nucleotide sequence ID" value="NZ_JABDSR010000005.1"/>
</dbReference>
<dbReference type="SUPFAM" id="SSF46689">
    <property type="entry name" value="Homeodomain-like"/>
    <property type="match status" value="2"/>
</dbReference>
<dbReference type="Pfam" id="PF12833">
    <property type="entry name" value="HTH_18"/>
    <property type="match status" value="1"/>
</dbReference>
<dbReference type="InterPro" id="IPR018062">
    <property type="entry name" value="HTH_AraC-typ_CS"/>
</dbReference>